<feature type="compositionally biased region" description="Basic and acidic residues" evidence="8">
    <location>
        <begin position="133"/>
        <end position="145"/>
    </location>
</feature>
<dbReference type="InterPro" id="IPR013083">
    <property type="entry name" value="Znf_RING/FYVE/PHD"/>
</dbReference>
<feature type="compositionally biased region" description="Polar residues" evidence="8">
    <location>
        <begin position="64"/>
        <end position="77"/>
    </location>
</feature>
<evidence type="ECO:0000256" key="7">
    <source>
        <dbReference type="PROSITE-ProRule" id="PRU00146"/>
    </source>
</evidence>
<dbReference type="InterPro" id="IPR001965">
    <property type="entry name" value="Znf_PHD"/>
</dbReference>
<keyword evidence="12" id="KW-1185">Reference proteome</keyword>
<feature type="compositionally biased region" description="Low complexity" evidence="8">
    <location>
        <begin position="47"/>
        <end position="58"/>
    </location>
</feature>
<dbReference type="GO" id="GO:0008270">
    <property type="term" value="F:zinc ion binding"/>
    <property type="evidence" value="ECO:0007669"/>
    <property type="project" value="UniProtKB-KW"/>
</dbReference>
<evidence type="ECO:0000256" key="5">
    <source>
        <dbReference type="ARBA" id="ARBA00022833"/>
    </source>
</evidence>
<proteinExistence type="predicted"/>
<dbReference type="InterPro" id="IPR019787">
    <property type="entry name" value="Znf_PHD-finger"/>
</dbReference>
<dbReference type="InterPro" id="IPR019786">
    <property type="entry name" value="Zinc_finger_PHD-type_CS"/>
</dbReference>
<dbReference type="SUPFAM" id="SSF57903">
    <property type="entry name" value="FYVE/PHD zinc finger"/>
    <property type="match status" value="1"/>
</dbReference>
<dbReference type="InterPro" id="IPR019542">
    <property type="entry name" value="Enhancer_polycomb-like_N"/>
</dbReference>
<feature type="region of interest" description="Disordered" evidence="8">
    <location>
        <begin position="1"/>
        <end position="145"/>
    </location>
</feature>
<dbReference type="OrthoDB" id="20839at2759"/>
<comment type="subcellular location">
    <subcellularLocation>
        <location evidence="1">Nucleus</location>
    </subcellularLocation>
</comment>
<evidence type="ECO:0000259" key="9">
    <source>
        <dbReference type="PROSITE" id="PS50016"/>
    </source>
</evidence>
<dbReference type="GO" id="GO:0005634">
    <property type="term" value="C:nucleus"/>
    <property type="evidence" value="ECO:0007669"/>
    <property type="project" value="UniProtKB-SubCell"/>
</dbReference>
<dbReference type="PROSITE" id="PS51805">
    <property type="entry name" value="EPHD"/>
    <property type="match status" value="1"/>
</dbReference>
<dbReference type="EMBL" id="MVGC01000018">
    <property type="protein sequence ID" value="RJE26617.1"/>
    <property type="molecule type" value="Genomic_DNA"/>
</dbReference>
<dbReference type="FunFam" id="3.30.40.10:FF:000008">
    <property type="entry name" value="Bromodomain containing 1, isoform CRA_a"/>
    <property type="match status" value="1"/>
</dbReference>
<evidence type="ECO:0000256" key="1">
    <source>
        <dbReference type="ARBA" id="ARBA00004123"/>
    </source>
</evidence>
<dbReference type="AlphaFoldDB" id="A0A3A2ZZ12"/>
<sequence>MAPLSSPRNKAVLDKSSKHRPKVTLKPPRSTESSEGPPLKKRKYAAGGSTSGRSTSSGRDIDSTESGSPVRRNSSLRSHPEQEQPTQLPPPPPPVPSTPPSARPKREKNPSQNQGRFTSSSAAALALQNGDGYKPREERGWEEFHPDLDIDAKFAVFSAEEVDAPAPADTPSNVDPFGLNINGSQSELFHPSPAAPSPTPPKRRPGRPPRRPHAMLNGLGTPNLPKSVPPPGPNPQEKLTLPKPSFRLRDPFDFYDHKGVGQQNYVDRTMASVGYQESDLFVRHARQLIRNEEAMQEDDIDTISTAANDGEVNVAVGRVEYDMDEQDEKWLAAYNAKRREDQLEGIKPAIFEITMTKIEKEWHALEKRIPKPNPKPPQTQRPRSSSAAAVNGETAGPGEEQDSRCNICDDGDCENSNAIVFCDGCDLAVHQECYGVPYIPEGQWLCRKCQLIGRGSVNCIFCPNTEGAFKQTTTSKWAHLLCSIWIPEVTIGNPTLMEPITDIEKVPRSRWKLLCYICRQRMGTPIQCSNKNCFVAFHVTCARRAQLYLKMKAGHGTPAVMDSQLLKAFCDKHVPPEWRREHDTDTATADAIEYYRTTMQGRRWGDSQAAALSLEPSHPMGAEQMFGDGSRSHTPRITLTVGGNKRKRIAPKTVWKLPSGAPVIPQVLLNSVAASLQRFTVRQRKQYAEDACKYWTLKREARRGAALLKRLQLQLETFSSMEMTRRDYVAMGIAGGKRLQRRIDFGDRLYVDLDRIRMLCDEVKKREREKLKDAETLRNIVDIVYFPIFPLLWPIFEKAQALDGKGIFRHGLASIRKKLEERYYTSISGFSAHLASVFTSEIGVQPAGDTAELQMQMGGRAPELSLEQREKRRLAKRIIKAIQPALEEAIRNESELNRKPFEKELNDLDVLLEESVQSHRASPEMDEADHFVTPEEPNGIEQEVENSGEAETKEEDKEELPAISTEKTGDVEMVDADAGHPSEHPQDSAASDAAAPAQEPGADTQYTDALSTMDTVEGEAQANGDYKKKEDRSPQPPNQPSGPLTPPLSFQEDQQLPLAQGGIQWYMQPFDPVGTTIHEERWTGRDVMRGLSEELSELDEDELKDLVDDEIEQEEAGKANGSKPDDPVVEQPVKVHRTRRRWRGFK</sequence>
<dbReference type="STRING" id="2070753.A0A3A2ZZ12"/>
<evidence type="ECO:0000256" key="4">
    <source>
        <dbReference type="ARBA" id="ARBA00022771"/>
    </source>
</evidence>
<comment type="caution">
    <text evidence="11">The sequence shown here is derived from an EMBL/GenBank/DDBJ whole genome shotgun (WGS) entry which is preliminary data.</text>
</comment>
<dbReference type="FunFam" id="3.30.40.10:FF:000007">
    <property type="entry name" value="Bromodomain containing 1, isoform CRA_b"/>
    <property type="match status" value="1"/>
</dbReference>
<evidence type="ECO:0000256" key="3">
    <source>
        <dbReference type="ARBA" id="ARBA00022737"/>
    </source>
</evidence>
<dbReference type="Pfam" id="PF13831">
    <property type="entry name" value="PHD_2"/>
    <property type="match status" value="1"/>
</dbReference>
<evidence type="ECO:0000313" key="12">
    <source>
        <dbReference type="Proteomes" id="UP000266188"/>
    </source>
</evidence>
<dbReference type="PROSITE" id="PS50016">
    <property type="entry name" value="ZF_PHD_2"/>
    <property type="match status" value="1"/>
</dbReference>
<feature type="compositionally biased region" description="Pro residues" evidence="8">
    <location>
        <begin position="1034"/>
        <end position="1046"/>
    </location>
</feature>
<dbReference type="PANTHER" id="PTHR13793">
    <property type="entry name" value="PHD FINGER PROTEINS"/>
    <property type="match status" value="1"/>
</dbReference>
<feature type="domain" description="PHD-type" evidence="10">
    <location>
        <begin position="456"/>
        <end position="574"/>
    </location>
</feature>
<reference evidence="12" key="1">
    <citation type="submission" date="2017-02" db="EMBL/GenBank/DDBJ databases">
        <authorList>
            <person name="Tafer H."/>
            <person name="Lopandic K."/>
        </authorList>
    </citation>
    <scope>NUCLEOTIDE SEQUENCE [LARGE SCALE GENOMIC DNA]</scope>
    <source>
        <strain evidence="12">CBS 366.77</strain>
    </source>
</reference>
<dbReference type="Gene3D" id="3.30.40.10">
    <property type="entry name" value="Zinc/RING finger domain, C3HC4 (zinc finger)"/>
    <property type="match status" value="2"/>
</dbReference>
<feature type="region of interest" description="Disordered" evidence="8">
    <location>
        <begin position="916"/>
        <end position="1062"/>
    </location>
</feature>
<feature type="compositionally biased region" description="Basic residues" evidence="8">
    <location>
        <begin position="201"/>
        <end position="213"/>
    </location>
</feature>
<keyword evidence="6" id="KW-0539">Nucleus</keyword>
<accession>A0A3A2ZZ12</accession>
<feature type="region of interest" description="Disordered" evidence="8">
    <location>
        <begin position="1109"/>
        <end position="1146"/>
    </location>
</feature>
<name>A0A3A2ZZ12_9EURO</name>
<keyword evidence="4 7" id="KW-0863">Zinc-finger</keyword>
<feature type="region of interest" description="Disordered" evidence="8">
    <location>
        <begin position="161"/>
        <end position="245"/>
    </location>
</feature>
<feature type="compositionally biased region" description="Polar residues" evidence="8">
    <location>
        <begin position="1004"/>
        <end position="1014"/>
    </location>
</feature>
<keyword evidence="2" id="KW-0479">Metal-binding</keyword>
<organism evidence="11 12">
    <name type="scientific">Aspergillus sclerotialis</name>
    <dbReference type="NCBI Taxonomy" id="2070753"/>
    <lineage>
        <taxon>Eukaryota</taxon>
        <taxon>Fungi</taxon>
        <taxon>Dikarya</taxon>
        <taxon>Ascomycota</taxon>
        <taxon>Pezizomycotina</taxon>
        <taxon>Eurotiomycetes</taxon>
        <taxon>Eurotiomycetidae</taxon>
        <taxon>Eurotiales</taxon>
        <taxon>Aspergillaceae</taxon>
        <taxon>Aspergillus</taxon>
        <taxon>Aspergillus subgen. Polypaecilum</taxon>
    </lineage>
</organism>
<dbReference type="SMART" id="SM00249">
    <property type="entry name" value="PHD"/>
    <property type="match status" value="2"/>
</dbReference>
<evidence type="ECO:0000256" key="2">
    <source>
        <dbReference type="ARBA" id="ARBA00022723"/>
    </source>
</evidence>
<dbReference type="PROSITE" id="PS01359">
    <property type="entry name" value="ZF_PHD_1"/>
    <property type="match status" value="1"/>
</dbReference>
<feature type="compositionally biased region" description="Low complexity" evidence="8">
    <location>
        <begin position="987"/>
        <end position="998"/>
    </location>
</feature>
<keyword evidence="3" id="KW-0677">Repeat</keyword>
<dbReference type="InterPro" id="IPR050701">
    <property type="entry name" value="Histone_Mod_Regulator"/>
</dbReference>
<dbReference type="PANTHER" id="PTHR13793:SF107">
    <property type="entry name" value="BROMODOMAIN-CONTAINING PROTEIN HOMOLOG"/>
    <property type="match status" value="1"/>
</dbReference>
<protein>
    <submittedName>
        <fullName evidence="11">PHD finger domain protein</fullName>
    </submittedName>
</protein>
<dbReference type="GO" id="GO:0006357">
    <property type="term" value="P:regulation of transcription by RNA polymerase II"/>
    <property type="evidence" value="ECO:0007669"/>
    <property type="project" value="TreeGrafter"/>
</dbReference>
<evidence type="ECO:0000313" key="11">
    <source>
        <dbReference type="EMBL" id="RJE26617.1"/>
    </source>
</evidence>
<gene>
    <name evidence="11" type="ORF">PHISCL_01031</name>
</gene>
<dbReference type="CDD" id="cd15492">
    <property type="entry name" value="PHD_BRPF_JADE_like"/>
    <property type="match status" value="1"/>
</dbReference>
<feature type="region of interest" description="Disordered" evidence="8">
    <location>
        <begin position="366"/>
        <end position="402"/>
    </location>
</feature>
<dbReference type="InterPro" id="IPR034732">
    <property type="entry name" value="EPHD"/>
</dbReference>
<dbReference type="Pfam" id="PF10513">
    <property type="entry name" value="EPL1"/>
    <property type="match status" value="1"/>
</dbReference>
<feature type="compositionally biased region" description="Polar residues" evidence="8">
    <location>
        <begin position="110"/>
        <end position="122"/>
    </location>
</feature>
<dbReference type="InterPro" id="IPR011011">
    <property type="entry name" value="Znf_FYVE_PHD"/>
</dbReference>
<feature type="compositionally biased region" description="Basic residues" evidence="8">
    <location>
        <begin position="1134"/>
        <end position="1146"/>
    </location>
</feature>
<feature type="compositionally biased region" description="Pro residues" evidence="8">
    <location>
        <begin position="87"/>
        <end position="102"/>
    </location>
</feature>
<dbReference type="Pfam" id="PF13832">
    <property type="entry name" value="zf-HC5HC2H_2"/>
    <property type="match status" value="1"/>
</dbReference>
<evidence type="ECO:0000256" key="8">
    <source>
        <dbReference type="SAM" id="MobiDB-lite"/>
    </source>
</evidence>
<keyword evidence="5" id="KW-0862">Zinc</keyword>
<evidence type="ECO:0000256" key="6">
    <source>
        <dbReference type="ARBA" id="ARBA00023242"/>
    </source>
</evidence>
<evidence type="ECO:0000259" key="10">
    <source>
        <dbReference type="PROSITE" id="PS51805"/>
    </source>
</evidence>
<feature type="domain" description="PHD-type" evidence="9">
    <location>
        <begin position="402"/>
        <end position="452"/>
    </location>
</feature>
<feature type="compositionally biased region" description="Basic and acidic residues" evidence="8">
    <location>
        <begin position="977"/>
        <end position="986"/>
    </location>
</feature>
<dbReference type="Proteomes" id="UP000266188">
    <property type="component" value="Unassembled WGS sequence"/>
</dbReference>